<evidence type="ECO:0000259" key="6">
    <source>
        <dbReference type="Pfam" id="PF17846"/>
    </source>
</evidence>
<keyword evidence="1" id="KW-0540">Nuclease</keyword>
<reference evidence="7 8" key="1">
    <citation type="submission" date="2018-10" db="EMBL/GenBank/DDBJ databases">
        <title>Draft genome sequence of the microsporidian Tubulinosema ratisbonensis.</title>
        <authorList>
            <person name="Polonais V."/>
            <person name="Peyretaillade E."/>
            <person name="Niehus S."/>
            <person name="Wawrzyniak I."/>
            <person name="Franchet A."/>
            <person name="Gaspin C."/>
            <person name="Reichstadt M."/>
            <person name="Belser C."/>
            <person name="Labadie K."/>
            <person name="Delbac F."/>
            <person name="Ferrandon D."/>
        </authorList>
    </citation>
    <scope>NUCLEOTIDE SEQUENCE [LARGE SCALE GENOMIC DNA]</scope>
    <source>
        <strain evidence="7 8">Franzen</strain>
    </source>
</reference>
<dbReference type="Gene3D" id="1.25.40.1050">
    <property type="match status" value="1"/>
</dbReference>
<organism evidence="7 8">
    <name type="scientific">Tubulinosema ratisbonensis</name>
    <dbReference type="NCBI Taxonomy" id="291195"/>
    <lineage>
        <taxon>Eukaryota</taxon>
        <taxon>Fungi</taxon>
        <taxon>Fungi incertae sedis</taxon>
        <taxon>Microsporidia</taxon>
        <taxon>Tubulinosematoidea</taxon>
        <taxon>Tubulinosematidae</taxon>
        <taxon>Tubulinosema</taxon>
    </lineage>
</organism>
<feature type="domain" description="Xrn1 helical" evidence="6">
    <location>
        <begin position="306"/>
        <end position="635"/>
    </location>
</feature>
<comment type="similarity">
    <text evidence="4">Belongs to the 5'-3' exonuclease family.</text>
</comment>
<dbReference type="OrthoDB" id="372487at2759"/>
<evidence type="ECO:0000256" key="2">
    <source>
        <dbReference type="ARBA" id="ARBA00022801"/>
    </source>
</evidence>
<dbReference type="STRING" id="291195.A0A437AME5"/>
<gene>
    <name evidence="7" type="ORF">TUBRATIS_11360</name>
</gene>
<name>A0A437AME5_9MICR</name>
<dbReference type="PANTHER" id="PTHR12341:SF7">
    <property type="entry name" value="5'-3' EXORIBONUCLEASE 1"/>
    <property type="match status" value="1"/>
</dbReference>
<dbReference type="PANTHER" id="PTHR12341">
    <property type="entry name" value="5'-&gt;3' EXORIBONUCLEASE"/>
    <property type="match status" value="1"/>
</dbReference>
<evidence type="ECO:0000256" key="3">
    <source>
        <dbReference type="ARBA" id="ARBA00022839"/>
    </source>
</evidence>
<dbReference type="GO" id="GO:0004534">
    <property type="term" value="F:5'-3' RNA exonuclease activity"/>
    <property type="evidence" value="ECO:0007669"/>
    <property type="project" value="UniProtKB-ARBA"/>
</dbReference>
<evidence type="ECO:0000256" key="4">
    <source>
        <dbReference type="ARBA" id="ARBA00038299"/>
    </source>
</evidence>
<proteinExistence type="inferred from homology"/>
<keyword evidence="8" id="KW-1185">Reference proteome</keyword>
<dbReference type="EMBL" id="RCSS01000237">
    <property type="protein sequence ID" value="RVD92371.1"/>
    <property type="molecule type" value="Genomic_DNA"/>
</dbReference>
<dbReference type="Pfam" id="PF17846">
    <property type="entry name" value="XRN_M"/>
    <property type="match status" value="1"/>
</dbReference>
<evidence type="ECO:0000313" key="8">
    <source>
        <dbReference type="Proteomes" id="UP000282876"/>
    </source>
</evidence>
<dbReference type="CDD" id="cd18673">
    <property type="entry name" value="PIN_XRN1-2-like"/>
    <property type="match status" value="1"/>
</dbReference>
<dbReference type="GO" id="GO:0016075">
    <property type="term" value="P:rRNA catabolic process"/>
    <property type="evidence" value="ECO:0007669"/>
    <property type="project" value="TreeGrafter"/>
</dbReference>
<accession>A0A437AME5</accession>
<dbReference type="GO" id="GO:0003723">
    <property type="term" value="F:RNA binding"/>
    <property type="evidence" value="ECO:0007669"/>
    <property type="project" value="TreeGrafter"/>
</dbReference>
<dbReference type="Gene3D" id="3.40.50.12390">
    <property type="match status" value="2"/>
</dbReference>
<protein>
    <submittedName>
        <fullName evidence="7">5-3 exoribonuclease</fullName>
    </submittedName>
</protein>
<evidence type="ECO:0000259" key="5">
    <source>
        <dbReference type="Pfam" id="PF03159"/>
    </source>
</evidence>
<keyword evidence="2" id="KW-0378">Hydrolase</keyword>
<dbReference type="AlphaFoldDB" id="A0A437AME5"/>
<evidence type="ECO:0000256" key="1">
    <source>
        <dbReference type="ARBA" id="ARBA00022722"/>
    </source>
</evidence>
<dbReference type="Pfam" id="PF03159">
    <property type="entry name" value="XRN_N"/>
    <property type="match status" value="1"/>
</dbReference>
<dbReference type="VEuPathDB" id="MicrosporidiaDB:TUBRATIS_11360"/>
<dbReference type="InterPro" id="IPR027073">
    <property type="entry name" value="5_3_exoribonuclease"/>
</dbReference>
<comment type="caution">
    <text evidence="7">The sequence shown here is derived from an EMBL/GenBank/DDBJ whole genome shotgun (WGS) entry which is preliminary data.</text>
</comment>
<sequence>MGVPGLFKHFSKKYPDSLIKTLPKIDFMYIDFNGIVHRSYNPTYTLAAKDDNEIFLNISTYLENIYSLVQPKKLIYISTDGVAPRAKINQQRSRRYQSSLEKTNLIEEKLNFVKKELKDETNFEEEICKEEKEKPLVFNLNEESKLEIDEISEEFIFETNNITPGTEFMDKLDTFMISFIQYKISKDWKNLTVIYSSSKVPGEGEQKIMDFIRKQKNFENFNHLIYSPDADLIFLSLLIPTNIILMRNDHGFEEKQKKIFCAKCETFGHMDYYCGSIEMLKYFYLSVNTIKEHIFDFFERYVKREYEPTRLLADFVFAASFLGNDFVPTLPCLDVSFNGVNNVFFILTYTYNSTGKYLTEGSEMNFFAVKCFLKNLAKHEDIYYLKKLENLRKTRLRFSSILPENETIQEEIIVKEDSLAKDDSLAKEMENEAERLTQTEILPFFEEIYLHTEAGKSTYYTQKLKIKSSKEVEDLCVTYLKQIYWVFRYYLEGFTCWEYYFPYLYAPIASDLANLKEFEVKFENNSPLSPLEQLVCVSPPACLEYLPKEFSQIHKEFPQFYPKVVHFDMFDKAMPYQAVGLLPFLDLKILLPRIAELLENASPETLWLNIFDSPKIFVNSESHGGKRIFNMYKTLKPHFNYETEDLKIVVKPFSEANFDKKIIFNGETFQNNCVCGNIESGGGKFLKKN</sequence>
<keyword evidence="3" id="KW-0269">Exonuclease</keyword>
<dbReference type="Proteomes" id="UP000282876">
    <property type="component" value="Unassembled WGS sequence"/>
</dbReference>
<feature type="domain" description="Xrn1 N-terminal" evidence="5">
    <location>
        <begin position="1"/>
        <end position="247"/>
    </location>
</feature>
<evidence type="ECO:0000313" key="7">
    <source>
        <dbReference type="EMBL" id="RVD92371.1"/>
    </source>
</evidence>
<dbReference type="InterPro" id="IPR041412">
    <property type="entry name" value="Xrn1_helical"/>
</dbReference>
<dbReference type="GO" id="GO:0000956">
    <property type="term" value="P:nuclear-transcribed mRNA catabolic process"/>
    <property type="evidence" value="ECO:0007669"/>
    <property type="project" value="TreeGrafter"/>
</dbReference>
<dbReference type="GO" id="GO:0005634">
    <property type="term" value="C:nucleus"/>
    <property type="evidence" value="ECO:0007669"/>
    <property type="project" value="TreeGrafter"/>
</dbReference>
<dbReference type="InterPro" id="IPR004859">
    <property type="entry name" value="Xrn1_N"/>
</dbReference>